<dbReference type="EC" id="6.5.1.1" evidence="3"/>
<dbReference type="CDD" id="cd04861">
    <property type="entry name" value="LigD_Pol_like"/>
    <property type="match status" value="1"/>
</dbReference>
<proteinExistence type="predicted"/>
<evidence type="ECO:0000256" key="1">
    <source>
        <dbReference type="SAM" id="MobiDB-lite"/>
    </source>
</evidence>
<keyword evidence="4" id="KW-1185">Reference proteome</keyword>
<dbReference type="PANTHER" id="PTHR42705:SF2">
    <property type="entry name" value="BIFUNCTIONAL NON-HOMOLOGOUS END JOINING PROTEIN LIGD"/>
    <property type="match status" value="1"/>
</dbReference>
<evidence type="ECO:0000259" key="2">
    <source>
        <dbReference type="Pfam" id="PF21686"/>
    </source>
</evidence>
<dbReference type="InterPro" id="IPR014145">
    <property type="entry name" value="LigD_pol_dom"/>
</dbReference>
<keyword evidence="3" id="KW-0436">Ligase</keyword>
<reference evidence="3 4" key="1">
    <citation type="submission" date="2021-03" db="EMBL/GenBank/DDBJ databases">
        <title>Glycomyces sp. nov., a novel actinomycete isolated from soil.</title>
        <authorList>
            <person name="Yang X."/>
            <person name="Xu X."/>
        </authorList>
    </citation>
    <scope>NUCLEOTIDE SEQUENCE [LARGE SCALE GENOMIC DNA]</scope>
    <source>
        <strain evidence="3 4">NEAU-S30</strain>
    </source>
</reference>
<dbReference type="Pfam" id="PF21686">
    <property type="entry name" value="LigD_Prim-Pol"/>
    <property type="match status" value="1"/>
</dbReference>
<dbReference type="NCBIfam" id="TIGR02778">
    <property type="entry name" value="ligD_pol"/>
    <property type="match status" value="1"/>
</dbReference>
<dbReference type="PANTHER" id="PTHR42705">
    <property type="entry name" value="BIFUNCTIONAL NON-HOMOLOGOUS END JOINING PROTEIN LIGD"/>
    <property type="match status" value="1"/>
</dbReference>
<protein>
    <submittedName>
        <fullName evidence="3">Non-homologous end-joining DNA ligase</fullName>
        <ecNumber evidence="3">6.5.1.1</ecNumber>
    </submittedName>
</protein>
<organism evidence="3 4">
    <name type="scientific">Glycomyces niveus</name>
    <dbReference type="NCBI Taxonomy" id="2820287"/>
    <lineage>
        <taxon>Bacteria</taxon>
        <taxon>Bacillati</taxon>
        <taxon>Actinomycetota</taxon>
        <taxon>Actinomycetes</taxon>
        <taxon>Glycomycetales</taxon>
        <taxon>Glycomycetaceae</taxon>
        <taxon>Glycomyces</taxon>
    </lineage>
</organism>
<dbReference type="GO" id="GO:0003910">
    <property type="term" value="F:DNA ligase (ATP) activity"/>
    <property type="evidence" value="ECO:0007669"/>
    <property type="project" value="UniProtKB-EC"/>
</dbReference>
<feature type="compositionally biased region" description="Basic and acidic residues" evidence="1">
    <location>
        <begin position="282"/>
        <end position="291"/>
    </location>
</feature>
<feature type="domain" description="DNA ligase D polymerase" evidence="2">
    <location>
        <begin position="17"/>
        <end position="270"/>
    </location>
</feature>
<dbReference type="InterPro" id="IPR052171">
    <property type="entry name" value="NHEJ_LigD"/>
</dbReference>
<name>A0ABS3U0M8_9ACTN</name>
<comment type="caution">
    <text evidence="3">The sequence shown here is derived from an EMBL/GenBank/DDBJ whole genome shotgun (WGS) entry which is preliminary data.</text>
</comment>
<evidence type="ECO:0000313" key="3">
    <source>
        <dbReference type="EMBL" id="MBO3732327.1"/>
    </source>
</evidence>
<dbReference type="Gene3D" id="3.90.920.10">
    <property type="entry name" value="DNA primase, PRIM domain"/>
    <property type="match status" value="1"/>
</dbReference>
<dbReference type="Proteomes" id="UP000681341">
    <property type="component" value="Unassembled WGS sequence"/>
</dbReference>
<dbReference type="EMBL" id="JAGFNP010000003">
    <property type="protein sequence ID" value="MBO3732327.1"/>
    <property type="molecule type" value="Genomic_DNA"/>
</dbReference>
<accession>A0ABS3U0M8</accession>
<evidence type="ECO:0000313" key="4">
    <source>
        <dbReference type="Proteomes" id="UP000681341"/>
    </source>
</evidence>
<gene>
    <name evidence="3" type="primary">ligD</name>
    <name evidence="3" type="ORF">J5V16_05775</name>
</gene>
<sequence length="291" mass="32619">MKVSTLDKVLYPDNGVTKGDMLVHYLAVAEAMLPHLHGRPLTMRRYPHGISTEGFFQKDTSGHFPEWIETVDVPHRRSEGSIQYVVCDDAASLLYLANLGTIEYHIWTATTADLDRPDRLVMDLDPPDGVTVAELRSVARRARDLFTDAGLTPYLQATGGRGFHVVAPLDRGGDYRFVRDLAGDLADRLAADDPDRLTTAQRKNRRGDRIFLDVNRNGRSQTFIAPYSLRARPGATVATPLNWSELSRTDPDTFTIASIRRRLARKSDPWSGMDAHAASPHAVRERLDSWR</sequence>
<feature type="region of interest" description="Disordered" evidence="1">
    <location>
        <begin position="269"/>
        <end position="291"/>
    </location>
</feature>